<comment type="caution">
    <text evidence="2">The sequence shown here is derived from an EMBL/GenBank/DDBJ whole genome shotgun (WGS) entry which is preliminary data.</text>
</comment>
<keyword evidence="1" id="KW-0175">Coiled coil</keyword>
<name>A0A094WJF3_ALKAL</name>
<gene>
    <name evidence="2" type="ORF">BALCAV_0207720</name>
</gene>
<dbReference type="InterPro" id="IPR014198">
    <property type="entry name" value="Spore_III_AB"/>
</dbReference>
<dbReference type="OrthoDB" id="1957909at2"/>
<feature type="coiled-coil region" evidence="1">
    <location>
        <begin position="127"/>
        <end position="164"/>
    </location>
</feature>
<dbReference type="Pfam" id="PF09548">
    <property type="entry name" value="Spore_III_AB"/>
    <property type="match status" value="1"/>
</dbReference>
<dbReference type="STRING" id="1218173.BALCAV_0207720"/>
<proteinExistence type="predicted"/>
<dbReference type="AlphaFoldDB" id="A0A094WJF3"/>
<dbReference type="PIRSF" id="PIRSF021435">
    <property type="entry name" value="SpoIIIAB"/>
    <property type="match status" value="1"/>
</dbReference>
<dbReference type="eggNOG" id="ENOG5032S0Q">
    <property type="taxonomic scope" value="Bacteria"/>
</dbReference>
<organism evidence="2 3">
    <name type="scientific">Alkalihalobacillus alcalophilus ATCC 27647 = CGMCC 1.3604</name>
    <dbReference type="NCBI Taxonomy" id="1218173"/>
    <lineage>
        <taxon>Bacteria</taxon>
        <taxon>Bacillati</taxon>
        <taxon>Bacillota</taxon>
        <taxon>Bacilli</taxon>
        <taxon>Bacillales</taxon>
        <taxon>Bacillaceae</taxon>
        <taxon>Alkalihalobacillus</taxon>
    </lineage>
</organism>
<keyword evidence="3" id="KW-1185">Reference proteome</keyword>
<dbReference type="EMBL" id="ALPT02000019">
    <property type="protein sequence ID" value="KGA97909.1"/>
    <property type="molecule type" value="Genomic_DNA"/>
</dbReference>
<accession>A0A094WJF3</accession>
<evidence type="ECO:0000313" key="3">
    <source>
        <dbReference type="Proteomes" id="UP000002754"/>
    </source>
</evidence>
<dbReference type="Proteomes" id="UP000002754">
    <property type="component" value="Unassembled WGS sequence"/>
</dbReference>
<reference evidence="2 3" key="1">
    <citation type="journal article" date="2014" name="Genome Announc.">
        <title>Draft Genome Sequence of Bacillus alcalophilus AV1934, a Classic Alkaliphile Isolated from Human Feces in 1934.</title>
        <authorList>
            <person name="Attie O."/>
            <person name="Jayaprakash A."/>
            <person name="Shah H."/>
            <person name="Paulsen I.T."/>
            <person name="Morino M."/>
            <person name="Takahashi Y."/>
            <person name="Narumi I."/>
            <person name="Sachidanandam R."/>
            <person name="Satoh K."/>
            <person name="Ito M."/>
            <person name="Krulwich T.A."/>
        </authorList>
    </citation>
    <scope>NUCLEOTIDE SEQUENCE [LARGE SCALE GENOMIC DNA]</scope>
    <source>
        <strain evidence="2 3">AV1934</strain>
    </source>
</reference>
<protein>
    <submittedName>
        <fullName evidence="2">Stage III sporulation protein SpoAB</fullName>
    </submittedName>
</protein>
<evidence type="ECO:0000313" key="2">
    <source>
        <dbReference type="EMBL" id="KGA97909.1"/>
    </source>
</evidence>
<evidence type="ECO:0000256" key="1">
    <source>
        <dbReference type="SAM" id="Coils"/>
    </source>
</evidence>
<sequence length="178" mass="20409">MARRERHKVKLLGAVLILLTTTFVGFEYARRLSERPRQIRQLMSAMQSLEAEMLYGLTPLSEACSNIAKQIPNPISSFYEAFANKLLAKEDSAYLAWEQSLDEVWPNTALLETEKEIMKQFGATLGQQDHEQQKKQIQLVLTHLKREELEARDKQAKYEKMIKSLGFLSGVLVVIVLI</sequence>
<dbReference type="NCBIfam" id="TIGR02833">
    <property type="entry name" value="spore_III_AB"/>
    <property type="match status" value="1"/>
</dbReference>